<dbReference type="GO" id="GO:0005524">
    <property type="term" value="F:ATP binding"/>
    <property type="evidence" value="ECO:0007669"/>
    <property type="project" value="UniProtKB-KW"/>
</dbReference>
<evidence type="ECO:0000256" key="7">
    <source>
        <dbReference type="SAM" id="MobiDB-lite"/>
    </source>
</evidence>
<feature type="domain" description="Helicase C-terminal" evidence="9">
    <location>
        <begin position="396"/>
        <end position="550"/>
    </location>
</feature>
<dbReference type="Pfam" id="PF00271">
    <property type="entry name" value="Helicase_C"/>
    <property type="match status" value="1"/>
</dbReference>
<evidence type="ECO:0000256" key="1">
    <source>
        <dbReference type="ARBA" id="ARBA00022741"/>
    </source>
</evidence>
<keyword evidence="1" id="KW-0547">Nucleotide-binding</keyword>
<dbReference type="Gene3D" id="3.40.50.300">
    <property type="entry name" value="P-loop containing nucleotide triphosphate hydrolases"/>
    <property type="match status" value="2"/>
</dbReference>
<feature type="short sequence motif" description="Q motif" evidence="6">
    <location>
        <begin position="173"/>
        <end position="201"/>
    </location>
</feature>
<dbReference type="PROSITE" id="PS51194">
    <property type="entry name" value="HELICASE_CTER"/>
    <property type="match status" value="1"/>
</dbReference>
<dbReference type="RefSeq" id="WP_343075880.1">
    <property type="nucleotide sequence ID" value="NZ_JACHIF010000002.1"/>
</dbReference>
<dbReference type="InterPro" id="IPR011545">
    <property type="entry name" value="DEAD/DEAH_box_helicase_dom"/>
</dbReference>
<dbReference type="PROSITE" id="PS51195">
    <property type="entry name" value="Q_MOTIF"/>
    <property type="match status" value="1"/>
</dbReference>
<dbReference type="Proteomes" id="UP000534294">
    <property type="component" value="Unassembled WGS sequence"/>
</dbReference>
<dbReference type="CDD" id="cd00268">
    <property type="entry name" value="DEADc"/>
    <property type="match status" value="1"/>
</dbReference>
<dbReference type="InterPro" id="IPR044742">
    <property type="entry name" value="DEAD/DEAH_RhlB"/>
</dbReference>
<evidence type="ECO:0000313" key="12">
    <source>
        <dbReference type="Proteomes" id="UP000534294"/>
    </source>
</evidence>
<keyword evidence="2" id="KW-0378">Hydrolase</keyword>
<keyword evidence="12" id="KW-1185">Reference proteome</keyword>
<protein>
    <submittedName>
        <fullName evidence="11">Superfamily II DNA/RNA helicase</fullName>
    </submittedName>
</protein>
<reference evidence="11 12" key="1">
    <citation type="submission" date="2020-08" db="EMBL/GenBank/DDBJ databases">
        <title>Genomic Encyclopedia of Type Strains, Phase IV (KMG-IV): sequencing the most valuable type-strain genomes for metagenomic binning, comparative biology and taxonomic classification.</title>
        <authorList>
            <person name="Goeker M."/>
        </authorList>
    </citation>
    <scope>NUCLEOTIDE SEQUENCE [LARGE SCALE GENOMIC DNA]</scope>
    <source>
        <strain evidence="11 12">DSM 12251</strain>
    </source>
</reference>
<dbReference type="GO" id="GO:0005829">
    <property type="term" value="C:cytosol"/>
    <property type="evidence" value="ECO:0007669"/>
    <property type="project" value="TreeGrafter"/>
</dbReference>
<dbReference type="PANTHER" id="PTHR47959:SF13">
    <property type="entry name" value="ATP-DEPENDENT RNA HELICASE RHLE"/>
    <property type="match status" value="1"/>
</dbReference>
<feature type="compositionally biased region" description="Pro residues" evidence="7">
    <location>
        <begin position="158"/>
        <end position="170"/>
    </location>
</feature>
<comment type="similarity">
    <text evidence="5">Belongs to the DEAD box helicase family.</text>
</comment>
<dbReference type="InterPro" id="IPR001650">
    <property type="entry name" value="Helicase_C-like"/>
</dbReference>
<gene>
    <name evidence="11" type="ORF">HNQ64_001445</name>
</gene>
<dbReference type="GO" id="GO:0003676">
    <property type="term" value="F:nucleic acid binding"/>
    <property type="evidence" value="ECO:0007669"/>
    <property type="project" value="InterPro"/>
</dbReference>
<comment type="caution">
    <text evidence="11">The sequence shown here is derived from an EMBL/GenBank/DDBJ whole genome shotgun (WGS) entry which is preliminary data.</text>
</comment>
<accession>A0A7W8DP95</accession>
<dbReference type="Pfam" id="PF00270">
    <property type="entry name" value="DEAD"/>
    <property type="match status" value="1"/>
</dbReference>
<name>A0A7W8DP95_9BACT</name>
<feature type="domain" description="Helicase ATP-binding" evidence="8">
    <location>
        <begin position="204"/>
        <end position="373"/>
    </location>
</feature>
<dbReference type="EMBL" id="JACHIF010000002">
    <property type="protein sequence ID" value="MBB5037203.1"/>
    <property type="molecule type" value="Genomic_DNA"/>
</dbReference>
<dbReference type="CDD" id="cd18787">
    <property type="entry name" value="SF2_C_DEAD"/>
    <property type="match status" value="1"/>
</dbReference>
<dbReference type="InterPro" id="IPR050079">
    <property type="entry name" value="DEAD_box_RNA_helicase"/>
</dbReference>
<keyword evidence="3 11" id="KW-0347">Helicase</keyword>
<proteinExistence type="inferred from homology"/>
<evidence type="ECO:0000256" key="6">
    <source>
        <dbReference type="PROSITE-ProRule" id="PRU00552"/>
    </source>
</evidence>
<sequence length="569" mass="63681">MSEPRHSEPKKKASLLSRLKSGIKKAIGLGDKKQKTQPTEKAEPHRIAKMFPHEPHAPEAKSGERRREREGPRRDRGPRPERSGEDRGPRPPRSPRAEGQGDRPPRADRPEGNRPPRRERSERGDRPERGGERPRRGERPARERDAGDAKPRENFAALPPPPAPPVPEGPYPEAFQVLGLSDAVLAAIRETGYEKPTQIQERAIPVVLEGKDVVGASQTGTGKTAAFSLPTLSRLGAPGGFRCLVLEPTRELAAQVVEQFEKYGKHTGLRVLLVHGGVGYEKQRKGLQQGVDVVVATPGRLLDFMQDGTANLDNLEVLILDEVDRMLDMGFLPDVRRIVERTPKSRQTLFFSATMPPQIQTLAEFALKDPVSIEIGIRFSPAETVSHYMYPVASDQRQELLLAILKQTHIDSLMIFTRTKAQADQIYAAVKEQGTYKVAVMHSDIRQSERERALKGFREGEFEVIVATDLAARGLDVSGVTHVINYMVPENSEDYVHRIGRTGRAQKEGDAYTMFSAEELPYVASIERLISQKIERKKLEGFSYKYTTVLDEEDKARAILHGRGKKKRR</sequence>
<dbReference type="GO" id="GO:0016787">
    <property type="term" value="F:hydrolase activity"/>
    <property type="evidence" value="ECO:0007669"/>
    <property type="project" value="UniProtKB-KW"/>
</dbReference>
<feature type="compositionally biased region" description="Basic and acidic residues" evidence="7">
    <location>
        <begin position="1"/>
        <end position="11"/>
    </location>
</feature>
<dbReference type="GO" id="GO:0003724">
    <property type="term" value="F:RNA helicase activity"/>
    <property type="evidence" value="ECO:0007669"/>
    <property type="project" value="InterPro"/>
</dbReference>
<feature type="domain" description="DEAD-box RNA helicase Q" evidence="10">
    <location>
        <begin position="173"/>
        <end position="201"/>
    </location>
</feature>
<feature type="compositionally biased region" description="Basic and acidic residues" evidence="7">
    <location>
        <begin position="30"/>
        <end position="153"/>
    </location>
</feature>
<dbReference type="SUPFAM" id="SSF52540">
    <property type="entry name" value="P-loop containing nucleoside triphosphate hydrolases"/>
    <property type="match status" value="1"/>
</dbReference>
<dbReference type="PANTHER" id="PTHR47959">
    <property type="entry name" value="ATP-DEPENDENT RNA HELICASE RHLE-RELATED"/>
    <property type="match status" value="1"/>
</dbReference>
<dbReference type="PROSITE" id="PS51192">
    <property type="entry name" value="HELICASE_ATP_BIND_1"/>
    <property type="match status" value="1"/>
</dbReference>
<feature type="region of interest" description="Disordered" evidence="7">
    <location>
        <begin position="1"/>
        <end position="171"/>
    </location>
</feature>
<dbReference type="InterPro" id="IPR027417">
    <property type="entry name" value="P-loop_NTPase"/>
</dbReference>
<evidence type="ECO:0000256" key="5">
    <source>
        <dbReference type="ARBA" id="ARBA00038437"/>
    </source>
</evidence>
<evidence type="ECO:0000259" key="10">
    <source>
        <dbReference type="PROSITE" id="PS51195"/>
    </source>
</evidence>
<dbReference type="InterPro" id="IPR014001">
    <property type="entry name" value="Helicase_ATP-bd"/>
</dbReference>
<evidence type="ECO:0000256" key="2">
    <source>
        <dbReference type="ARBA" id="ARBA00022801"/>
    </source>
</evidence>
<organism evidence="11 12">
    <name type="scientific">Prosthecobacter dejongeii</name>
    <dbReference type="NCBI Taxonomy" id="48465"/>
    <lineage>
        <taxon>Bacteria</taxon>
        <taxon>Pseudomonadati</taxon>
        <taxon>Verrucomicrobiota</taxon>
        <taxon>Verrucomicrobiia</taxon>
        <taxon>Verrucomicrobiales</taxon>
        <taxon>Verrucomicrobiaceae</taxon>
        <taxon>Prosthecobacter</taxon>
    </lineage>
</organism>
<evidence type="ECO:0000259" key="8">
    <source>
        <dbReference type="PROSITE" id="PS51192"/>
    </source>
</evidence>
<keyword evidence="4" id="KW-0067">ATP-binding</keyword>
<dbReference type="SMART" id="SM00490">
    <property type="entry name" value="HELICc"/>
    <property type="match status" value="1"/>
</dbReference>
<evidence type="ECO:0000259" key="9">
    <source>
        <dbReference type="PROSITE" id="PS51194"/>
    </source>
</evidence>
<evidence type="ECO:0000256" key="3">
    <source>
        <dbReference type="ARBA" id="ARBA00022806"/>
    </source>
</evidence>
<dbReference type="InterPro" id="IPR014014">
    <property type="entry name" value="RNA_helicase_DEAD_Q_motif"/>
</dbReference>
<evidence type="ECO:0000256" key="4">
    <source>
        <dbReference type="ARBA" id="ARBA00022840"/>
    </source>
</evidence>
<dbReference type="SMART" id="SM00487">
    <property type="entry name" value="DEXDc"/>
    <property type="match status" value="1"/>
</dbReference>
<evidence type="ECO:0000313" key="11">
    <source>
        <dbReference type="EMBL" id="MBB5037203.1"/>
    </source>
</evidence>
<dbReference type="AlphaFoldDB" id="A0A7W8DP95"/>